<evidence type="ECO:0000256" key="5">
    <source>
        <dbReference type="RuleBase" id="RU003945"/>
    </source>
</evidence>
<feature type="compositionally biased region" description="Basic and acidic residues" evidence="6">
    <location>
        <begin position="376"/>
        <end position="387"/>
    </location>
</feature>
<accession>A0AB34IZI5</accession>
<evidence type="ECO:0000313" key="10">
    <source>
        <dbReference type="EMBL" id="KAL1510361.1"/>
    </source>
</evidence>
<feature type="transmembrane region" description="Helical" evidence="7">
    <location>
        <begin position="248"/>
        <end position="269"/>
    </location>
</feature>
<gene>
    <name evidence="10" type="ORF">AB1Y20_006672</name>
</gene>
<dbReference type="GO" id="GO:0016020">
    <property type="term" value="C:membrane"/>
    <property type="evidence" value="ECO:0007669"/>
    <property type="project" value="UniProtKB-SubCell"/>
</dbReference>
<protein>
    <recommendedName>
        <fullName evidence="9">Membrane insertase YidC/Oxa/ALB C-terminal domain-containing protein</fullName>
    </recommendedName>
</protein>
<proteinExistence type="inferred from homology"/>
<dbReference type="InterPro" id="IPR047196">
    <property type="entry name" value="YidC_ALB_C"/>
</dbReference>
<evidence type="ECO:0000259" key="9">
    <source>
        <dbReference type="Pfam" id="PF02096"/>
    </source>
</evidence>
<sequence length="387" mass="42408">MRPTNALVALFGFTLLALGAGALQGPIFTTSTHRPALRVAARNVRALAGTEIVNEHTMSLLADAGTTLRQTDEAIRAAQGTLGWWGSYIKAVEDGIFLLHDKFESLGAPYPYGTAIFCFVLGVKILTLPLNWNQLSSSAQMKAIKPQQDLVRDWFQDNKQMEQMATAELFEKLNVNPLAGCLPSLAQIPVFLGVYYSVTSIAKAEIYNEGFLWIPNLSGPIADRREGLSWLTDGWIDGAPKFGWEDTLAYLTIPIILVCTQTAALYLLGSFDAIDETKKETASLGLVLRILPLMIGWFALNAPSGLGLYWVFNNILTTTQTVIVKKVVEKEELKIDVDLAVLGPRRDPLPMAADVAPDWVKRREATEDNEAEASSEEAKPAEKINAA</sequence>
<feature type="chain" id="PRO_5044263656" description="Membrane insertase YidC/Oxa/ALB C-terminal domain-containing protein" evidence="8">
    <location>
        <begin position="23"/>
        <end position="387"/>
    </location>
</feature>
<dbReference type="NCBIfam" id="TIGR03592">
    <property type="entry name" value="yidC_oxa1_cterm"/>
    <property type="match status" value="1"/>
</dbReference>
<dbReference type="GO" id="GO:0051205">
    <property type="term" value="P:protein insertion into membrane"/>
    <property type="evidence" value="ECO:0007669"/>
    <property type="project" value="TreeGrafter"/>
</dbReference>
<dbReference type="EMBL" id="JBGBPQ010000015">
    <property type="protein sequence ID" value="KAL1510361.1"/>
    <property type="molecule type" value="Genomic_DNA"/>
</dbReference>
<keyword evidence="3 7" id="KW-1133">Transmembrane helix</keyword>
<comment type="subcellular location">
    <subcellularLocation>
        <location evidence="1 5">Membrane</location>
        <topology evidence="1 5">Multi-pass membrane protein</topology>
    </subcellularLocation>
</comment>
<dbReference type="PANTHER" id="PTHR12428:SF14">
    <property type="entry name" value="ALBINO3-LIKE PROTEIN 1, CHLOROPLASTIC"/>
    <property type="match status" value="1"/>
</dbReference>
<keyword evidence="11" id="KW-1185">Reference proteome</keyword>
<dbReference type="Proteomes" id="UP001515480">
    <property type="component" value="Unassembled WGS sequence"/>
</dbReference>
<evidence type="ECO:0000256" key="8">
    <source>
        <dbReference type="SAM" id="SignalP"/>
    </source>
</evidence>
<comment type="caution">
    <text evidence="10">The sequence shown here is derived from an EMBL/GenBank/DDBJ whole genome shotgun (WGS) entry which is preliminary data.</text>
</comment>
<dbReference type="CDD" id="cd20070">
    <property type="entry name" value="5TM_YidC_Alb3"/>
    <property type="match status" value="1"/>
</dbReference>
<dbReference type="InterPro" id="IPR001708">
    <property type="entry name" value="YidC/ALB3/OXA1/COX18"/>
</dbReference>
<keyword evidence="8" id="KW-0732">Signal</keyword>
<evidence type="ECO:0000256" key="1">
    <source>
        <dbReference type="ARBA" id="ARBA00004141"/>
    </source>
</evidence>
<dbReference type="PANTHER" id="PTHR12428">
    <property type="entry name" value="OXA1"/>
    <property type="match status" value="1"/>
</dbReference>
<feature type="signal peptide" evidence="8">
    <location>
        <begin position="1"/>
        <end position="22"/>
    </location>
</feature>
<dbReference type="InterPro" id="IPR028055">
    <property type="entry name" value="YidC/Oxa/ALB_C"/>
</dbReference>
<reference evidence="10 11" key="1">
    <citation type="journal article" date="2024" name="Science">
        <title>Giant polyketide synthase enzymes in the biosynthesis of giant marine polyether toxins.</title>
        <authorList>
            <person name="Fallon T.R."/>
            <person name="Shende V.V."/>
            <person name="Wierzbicki I.H."/>
            <person name="Pendleton A.L."/>
            <person name="Watervoot N.F."/>
            <person name="Auber R.P."/>
            <person name="Gonzalez D.J."/>
            <person name="Wisecaver J.H."/>
            <person name="Moore B.S."/>
        </authorList>
    </citation>
    <scope>NUCLEOTIDE SEQUENCE [LARGE SCALE GENOMIC DNA]</scope>
    <source>
        <strain evidence="10 11">12B1</strain>
    </source>
</reference>
<keyword evidence="4 7" id="KW-0472">Membrane</keyword>
<evidence type="ECO:0000256" key="6">
    <source>
        <dbReference type="SAM" id="MobiDB-lite"/>
    </source>
</evidence>
<organism evidence="10 11">
    <name type="scientific">Prymnesium parvum</name>
    <name type="common">Toxic golden alga</name>
    <dbReference type="NCBI Taxonomy" id="97485"/>
    <lineage>
        <taxon>Eukaryota</taxon>
        <taxon>Haptista</taxon>
        <taxon>Haptophyta</taxon>
        <taxon>Prymnesiophyceae</taxon>
        <taxon>Prymnesiales</taxon>
        <taxon>Prymnesiaceae</taxon>
        <taxon>Prymnesium</taxon>
    </lineage>
</organism>
<dbReference type="Pfam" id="PF02096">
    <property type="entry name" value="60KD_IMP"/>
    <property type="match status" value="1"/>
</dbReference>
<dbReference type="AlphaFoldDB" id="A0AB34IZI5"/>
<keyword evidence="2 5" id="KW-0812">Transmembrane</keyword>
<name>A0AB34IZI5_PRYPA</name>
<feature type="domain" description="Membrane insertase YidC/Oxa/ALB C-terminal" evidence="9">
    <location>
        <begin position="112"/>
        <end position="326"/>
    </location>
</feature>
<evidence type="ECO:0000256" key="3">
    <source>
        <dbReference type="ARBA" id="ARBA00022989"/>
    </source>
</evidence>
<dbReference type="GO" id="GO:0032977">
    <property type="term" value="F:membrane insertase activity"/>
    <property type="evidence" value="ECO:0007669"/>
    <property type="project" value="InterPro"/>
</dbReference>
<comment type="similarity">
    <text evidence="5">Belongs to the OXA1/ALB3/YidC family.</text>
</comment>
<evidence type="ECO:0000313" key="11">
    <source>
        <dbReference type="Proteomes" id="UP001515480"/>
    </source>
</evidence>
<evidence type="ECO:0000256" key="2">
    <source>
        <dbReference type="ARBA" id="ARBA00022692"/>
    </source>
</evidence>
<feature type="region of interest" description="Disordered" evidence="6">
    <location>
        <begin position="349"/>
        <end position="387"/>
    </location>
</feature>
<evidence type="ECO:0000256" key="7">
    <source>
        <dbReference type="SAM" id="Phobius"/>
    </source>
</evidence>
<evidence type="ECO:0000256" key="4">
    <source>
        <dbReference type="ARBA" id="ARBA00023136"/>
    </source>
</evidence>